<feature type="non-terminal residue" evidence="1">
    <location>
        <position position="1"/>
    </location>
</feature>
<proteinExistence type="predicted"/>
<sequence>PHIYIDKQLSCGDDKTVALFFDEKKTNGKVKCTRDGWLDDTNNLKDFNSLPAAELPYKPKVECKQLCSDSLITRNGDSSELDAFHALMPMKCKKRIEEFQFFLNDKSSLNNKVVTGAKCTRNGWEAEYEQP</sequence>
<evidence type="ECO:0000313" key="2">
    <source>
        <dbReference type="Proteomes" id="UP001328107"/>
    </source>
</evidence>
<evidence type="ECO:0000313" key="1">
    <source>
        <dbReference type="EMBL" id="GMR49235.1"/>
    </source>
</evidence>
<comment type="caution">
    <text evidence="1">The sequence shown here is derived from an EMBL/GenBank/DDBJ whole genome shotgun (WGS) entry which is preliminary data.</text>
</comment>
<gene>
    <name evidence="1" type="ORF">PMAYCL1PPCAC_19430</name>
</gene>
<keyword evidence="2" id="KW-1185">Reference proteome</keyword>
<feature type="non-terminal residue" evidence="1">
    <location>
        <position position="131"/>
    </location>
</feature>
<reference evidence="2" key="1">
    <citation type="submission" date="2022-10" db="EMBL/GenBank/DDBJ databases">
        <title>Genome assembly of Pristionchus species.</title>
        <authorList>
            <person name="Yoshida K."/>
            <person name="Sommer R.J."/>
        </authorList>
    </citation>
    <scope>NUCLEOTIDE SEQUENCE [LARGE SCALE GENOMIC DNA]</scope>
    <source>
        <strain evidence="2">RS5460</strain>
    </source>
</reference>
<name>A0AAN5CRH9_9BILA</name>
<dbReference type="EMBL" id="BTRK01000004">
    <property type="protein sequence ID" value="GMR49235.1"/>
    <property type="molecule type" value="Genomic_DNA"/>
</dbReference>
<dbReference type="Proteomes" id="UP001328107">
    <property type="component" value="Unassembled WGS sequence"/>
</dbReference>
<accession>A0AAN5CRH9</accession>
<organism evidence="1 2">
    <name type="scientific">Pristionchus mayeri</name>
    <dbReference type="NCBI Taxonomy" id="1317129"/>
    <lineage>
        <taxon>Eukaryota</taxon>
        <taxon>Metazoa</taxon>
        <taxon>Ecdysozoa</taxon>
        <taxon>Nematoda</taxon>
        <taxon>Chromadorea</taxon>
        <taxon>Rhabditida</taxon>
        <taxon>Rhabditina</taxon>
        <taxon>Diplogasteromorpha</taxon>
        <taxon>Diplogasteroidea</taxon>
        <taxon>Neodiplogasteridae</taxon>
        <taxon>Pristionchus</taxon>
    </lineage>
</organism>
<protein>
    <submittedName>
        <fullName evidence="1">Uncharacterized protein</fullName>
    </submittedName>
</protein>
<dbReference type="AlphaFoldDB" id="A0AAN5CRH9"/>